<dbReference type="InterPro" id="IPR007263">
    <property type="entry name" value="DCC1-like"/>
</dbReference>
<reference evidence="1 2" key="1">
    <citation type="submission" date="2014-01" db="EMBL/GenBank/DDBJ databases">
        <title>Marinomonas ushuaiensis DSM 15871 Genome Sequencing.</title>
        <authorList>
            <person name="Lai Q."/>
            <person name="Shao Z.S."/>
        </authorList>
    </citation>
    <scope>NUCLEOTIDE SEQUENCE [LARGE SCALE GENOMIC DNA]</scope>
    <source>
        <strain evidence="1 2">DSM 15871</strain>
    </source>
</reference>
<dbReference type="GO" id="GO:0015035">
    <property type="term" value="F:protein-disulfide reductase activity"/>
    <property type="evidence" value="ECO:0007669"/>
    <property type="project" value="InterPro"/>
</dbReference>
<accession>X7E283</accession>
<organism evidence="1 2">
    <name type="scientific">Marinomonas ushuaiensis DSM 15871</name>
    <dbReference type="NCBI Taxonomy" id="1122207"/>
    <lineage>
        <taxon>Bacteria</taxon>
        <taxon>Pseudomonadati</taxon>
        <taxon>Pseudomonadota</taxon>
        <taxon>Gammaproteobacteria</taxon>
        <taxon>Oceanospirillales</taxon>
        <taxon>Oceanospirillaceae</taxon>
        <taxon>Marinomonas</taxon>
    </lineage>
</organism>
<proteinExistence type="predicted"/>
<dbReference type="AlphaFoldDB" id="X7E283"/>
<keyword evidence="2" id="KW-1185">Reference proteome</keyword>
<dbReference type="eggNOG" id="COG3011">
    <property type="taxonomic scope" value="Bacteria"/>
</dbReference>
<name>X7E283_9GAMM</name>
<evidence type="ECO:0000313" key="1">
    <source>
        <dbReference type="EMBL" id="ETX10062.1"/>
    </source>
</evidence>
<dbReference type="PANTHER" id="PTHR34290">
    <property type="entry name" value="SI:CH73-390P7.2"/>
    <property type="match status" value="1"/>
</dbReference>
<evidence type="ECO:0000313" key="2">
    <source>
        <dbReference type="Proteomes" id="UP000054058"/>
    </source>
</evidence>
<gene>
    <name evidence="1" type="ORF">MUS1_04325</name>
</gene>
<dbReference type="STRING" id="1122207.MUS1_04325"/>
<dbReference type="InterPro" id="IPR044691">
    <property type="entry name" value="DCC1_Trx"/>
</dbReference>
<protein>
    <submittedName>
        <fullName evidence="1">Thiol-disulfide oxidoreductase</fullName>
    </submittedName>
</protein>
<dbReference type="OrthoDB" id="5294764at2"/>
<dbReference type="Pfam" id="PF04134">
    <property type="entry name" value="DCC1-like"/>
    <property type="match status" value="1"/>
</dbReference>
<sequence>MLTIFYDGNCPLCTAEMDKLQRLDNQNQLILEDIHNIDFNERFPHIDPVQADRILHGQLQNGEIIKGLDVTCLAWKLVDKHKWIQILRWPLIRVFADFGYLFFARYRHSISSFSFITSKLNSKPSGKSGCSSCQKKER</sequence>
<comment type="caution">
    <text evidence="1">The sequence shown here is derived from an EMBL/GenBank/DDBJ whole genome shotgun (WGS) entry which is preliminary data.</text>
</comment>
<dbReference type="RefSeq" id="WP_036162975.1">
    <property type="nucleotide sequence ID" value="NZ_JAMB01000011.1"/>
</dbReference>
<dbReference type="EMBL" id="JAMB01000011">
    <property type="protein sequence ID" value="ETX10062.1"/>
    <property type="molecule type" value="Genomic_DNA"/>
</dbReference>
<dbReference type="PATRIC" id="fig|1122207.3.peg.2484"/>
<dbReference type="PANTHER" id="PTHR34290:SF2">
    <property type="entry name" value="OS04G0668800 PROTEIN"/>
    <property type="match status" value="1"/>
</dbReference>
<dbReference type="Proteomes" id="UP000054058">
    <property type="component" value="Unassembled WGS sequence"/>
</dbReference>